<dbReference type="SUPFAM" id="SSF52200">
    <property type="entry name" value="Toll/Interleukin receptor TIR domain"/>
    <property type="match status" value="1"/>
</dbReference>
<dbReference type="RefSeq" id="WP_138620839.1">
    <property type="nucleotide sequence ID" value="NZ_SZVP01000002.1"/>
</dbReference>
<dbReference type="GO" id="GO:0007165">
    <property type="term" value="P:signal transduction"/>
    <property type="evidence" value="ECO:0007669"/>
    <property type="project" value="InterPro"/>
</dbReference>
<name>A0A8H2JMU7_9GAMM</name>
<dbReference type="InterPro" id="IPR000157">
    <property type="entry name" value="TIR_dom"/>
</dbReference>
<protein>
    <submittedName>
        <fullName evidence="2">Toll/interleukin-1 receptor domain-containing protein</fullName>
    </submittedName>
</protein>
<gene>
    <name evidence="2" type="ORF">FCS21_04550</name>
</gene>
<dbReference type="Gene3D" id="3.40.50.10140">
    <property type="entry name" value="Toll/interleukin-1 receptor homology (TIR) domain"/>
    <property type="match status" value="1"/>
</dbReference>
<dbReference type="OrthoDB" id="9768004at2"/>
<sequence>MKNIFLSYSSKDSAAAVKIFDGLKVAGHKVWFAPKNILGGENYAENIEEGIEQCELFVLLASKHSIGNKLLKVEASEDVGNEIQLAKDKGLKIIPLTLDNSLVSGAKGGNNYHFSRKQRIDIAVSLDSGDFSPIIEKIIATADAIETKSLDLQYIETAERDLIIGDFEQSIRALGQYSFADKHVARVEFIRLIANLLRKGIKNLNISEADEFTAEFERLRHTKMASSAAYMLAILKLFCYQPKGFKNTIEDFSALKNSVKSFEPIEVKYRFVADKLLPADSQFAIEWLI</sequence>
<dbReference type="Proteomes" id="UP000307702">
    <property type="component" value="Unassembled WGS sequence"/>
</dbReference>
<dbReference type="Pfam" id="PF13676">
    <property type="entry name" value="TIR_2"/>
    <property type="match status" value="1"/>
</dbReference>
<evidence type="ECO:0000313" key="2">
    <source>
        <dbReference type="EMBL" id="TMM47034.1"/>
    </source>
</evidence>
<evidence type="ECO:0000313" key="3">
    <source>
        <dbReference type="Proteomes" id="UP000307702"/>
    </source>
</evidence>
<accession>A0A8H2JMU7</accession>
<keyword evidence="2" id="KW-0675">Receptor</keyword>
<dbReference type="EMBL" id="SZVP01000002">
    <property type="protein sequence ID" value="TMM47034.1"/>
    <property type="molecule type" value="Genomic_DNA"/>
</dbReference>
<proteinExistence type="predicted"/>
<dbReference type="InterPro" id="IPR035897">
    <property type="entry name" value="Toll_tir_struct_dom_sf"/>
</dbReference>
<dbReference type="PROSITE" id="PS50104">
    <property type="entry name" value="TIR"/>
    <property type="match status" value="1"/>
</dbReference>
<keyword evidence="3" id="KW-1185">Reference proteome</keyword>
<evidence type="ECO:0000259" key="1">
    <source>
        <dbReference type="PROSITE" id="PS50104"/>
    </source>
</evidence>
<reference evidence="2 3" key="1">
    <citation type="submission" date="2019-05" db="EMBL/GenBank/DDBJ databases">
        <title>Colwellia ponticola sp. nov., isolated from seawater.</title>
        <authorList>
            <person name="Yoon J.-H."/>
        </authorList>
    </citation>
    <scope>NUCLEOTIDE SEQUENCE [LARGE SCALE GENOMIC DNA]</scope>
    <source>
        <strain evidence="2 3">OISW-25</strain>
    </source>
</reference>
<dbReference type="AlphaFoldDB" id="A0A8H2JMU7"/>
<comment type="caution">
    <text evidence="2">The sequence shown here is derived from an EMBL/GenBank/DDBJ whole genome shotgun (WGS) entry which is preliminary data.</text>
</comment>
<feature type="domain" description="TIR" evidence="1">
    <location>
        <begin position="1"/>
        <end position="128"/>
    </location>
</feature>
<organism evidence="2 3">
    <name type="scientific">Colwellia ponticola</name>
    <dbReference type="NCBI Taxonomy" id="2304625"/>
    <lineage>
        <taxon>Bacteria</taxon>
        <taxon>Pseudomonadati</taxon>
        <taxon>Pseudomonadota</taxon>
        <taxon>Gammaproteobacteria</taxon>
        <taxon>Alteromonadales</taxon>
        <taxon>Colwelliaceae</taxon>
        <taxon>Colwellia</taxon>
    </lineage>
</organism>